<proteinExistence type="predicted"/>
<reference evidence="1 2" key="1">
    <citation type="journal article" date="2018" name="Nat. Biotechnol.">
        <title>A standardized bacterial taxonomy based on genome phylogeny substantially revises the tree of life.</title>
        <authorList>
            <person name="Parks D.H."/>
            <person name="Chuvochina M."/>
            <person name="Waite D.W."/>
            <person name="Rinke C."/>
            <person name="Skarshewski A."/>
            <person name="Chaumeil P.A."/>
            <person name="Hugenholtz P."/>
        </authorList>
    </citation>
    <scope>NUCLEOTIDE SEQUENCE [LARGE SCALE GENOMIC DNA]</scope>
    <source>
        <strain evidence="1">UBA11728</strain>
    </source>
</reference>
<evidence type="ECO:0000313" key="1">
    <source>
        <dbReference type="EMBL" id="HCL02032.1"/>
    </source>
</evidence>
<organism evidence="1 2">
    <name type="scientific">Lachnoclostridium phytofermentans</name>
    <dbReference type="NCBI Taxonomy" id="66219"/>
    <lineage>
        <taxon>Bacteria</taxon>
        <taxon>Bacillati</taxon>
        <taxon>Bacillota</taxon>
        <taxon>Clostridia</taxon>
        <taxon>Lachnospirales</taxon>
        <taxon>Lachnospiraceae</taxon>
    </lineage>
</organism>
<comment type="caution">
    <text evidence="1">The sequence shown here is derived from an EMBL/GenBank/DDBJ whole genome shotgun (WGS) entry which is preliminary data.</text>
</comment>
<protein>
    <submittedName>
        <fullName evidence="1">Uncharacterized protein</fullName>
    </submittedName>
</protein>
<dbReference type="EMBL" id="DPVV01000215">
    <property type="protein sequence ID" value="HCL02032.1"/>
    <property type="molecule type" value="Genomic_DNA"/>
</dbReference>
<gene>
    <name evidence="1" type="ORF">DHW61_06375</name>
</gene>
<accession>A0A3D2X4J8</accession>
<sequence>IFGTRDEETSILEPKETVFEITLGDKKVIVKPNPECWDEYFEVGICDVDLEDNYVEFYTTQFEDCYGSSLLFRLNGKCLEEAVGTGYEEIVGVSGDGKIFIWNGSFRNTYFEDESYEDFLLWYLDYKTGNFISSNHMIGKIYHAFYDDILFRQLEYVPWGPPINITLDLPGAFYEPEFGELLTVLDKDDGAQAIKVRTQDGKEGWIGGHHMVWN</sequence>
<dbReference type="Proteomes" id="UP000262969">
    <property type="component" value="Unassembled WGS sequence"/>
</dbReference>
<evidence type="ECO:0000313" key="2">
    <source>
        <dbReference type="Proteomes" id="UP000262969"/>
    </source>
</evidence>
<name>A0A3D2X4J8_9FIRM</name>
<feature type="non-terminal residue" evidence="1">
    <location>
        <position position="1"/>
    </location>
</feature>
<dbReference type="AlphaFoldDB" id="A0A3D2X4J8"/>